<evidence type="ECO:0000313" key="3">
    <source>
        <dbReference type="EMBL" id="KLO14496.1"/>
    </source>
</evidence>
<dbReference type="CDD" id="cd15473">
    <property type="entry name" value="Myo5p-like_CBD_DIL_ANK"/>
    <property type="match status" value="1"/>
</dbReference>
<organism evidence="3 4">
    <name type="scientific">Schizopora paradoxa</name>
    <dbReference type="NCBI Taxonomy" id="27342"/>
    <lineage>
        <taxon>Eukaryota</taxon>
        <taxon>Fungi</taxon>
        <taxon>Dikarya</taxon>
        <taxon>Basidiomycota</taxon>
        <taxon>Agaricomycotina</taxon>
        <taxon>Agaricomycetes</taxon>
        <taxon>Hymenochaetales</taxon>
        <taxon>Schizoporaceae</taxon>
        <taxon>Schizopora</taxon>
    </lineage>
</organism>
<dbReference type="AlphaFoldDB" id="A0A0H2SC55"/>
<protein>
    <recommendedName>
        <fullName evidence="2">Dilute domain-containing protein</fullName>
    </recommendedName>
</protein>
<feature type="compositionally biased region" description="Polar residues" evidence="1">
    <location>
        <begin position="760"/>
        <end position="771"/>
    </location>
</feature>
<dbReference type="InParanoid" id="A0A0H2SC55"/>
<feature type="compositionally biased region" description="Polar residues" evidence="1">
    <location>
        <begin position="835"/>
        <end position="848"/>
    </location>
</feature>
<evidence type="ECO:0000256" key="1">
    <source>
        <dbReference type="SAM" id="MobiDB-lite"/>
    </source>
</evidence>
<dbReference type="InterPro" id="IPR052072">
    <property type="entry name" value="Vascular_dev_regulator"/>
</dbReference>
<dbReference type="SUPFAM" id="SSF48403">
    <property type="entry name" value="Ankyrin repeat"/>
    <property type="match status" value="1"/>
</dbReference>
<accession>A0A0H2SC55</accession>
<dbReference type="STRING" id="27342.A0A0H2SC55"/>
<feature type="region of interest" description="Disordered" evidence="1">
    <location>
        <begin position="754"/>
        <end position="785"/>
    </location>
</feature>
<dbReference type="InterPro" id="IPR037986">
    <property type="entry name" value="Myo5p-like_CBD_DIL"/>
</dbReference>
<feature type="region of interest" description="Disordered" evidence="1">
    <location>
        <begin position="662"/>
        <end position="698"/>
    </location>
</feature>
<dbReference type="InterPro" id="IPR002710">
    <property type="entry name" value="Dilute_dom"/>
</dbReference>
<keyword evidence="4" id="KW-1185">Reference proteome</keyword>
<dbReference type="EMBL" id="KQ085943">
    <property type="protein sequence ID" value="KLO14496.1"/>
    <property type="molecule type" value="Genomic_DNA"/>
</dbReference>
<feature type="compositionally biased region" description="Basic and acidic residues" evidence="1">
    <location>
        <begin position="662"/>
        <end position="671"/>
    </location>
</feature>
<proteinExistence type="predicted"/>
<reference evidence="3 4" key="1">
    <citation type="submission" date="2015-04" db="EMBL/GenBank/DDBJ databases">
        <title>Complete genome sequence of Schizopora paradoxa KUC8140, a cosmopolitan wood degrader in East Asia.</title>
        <authorList>
            <consortium name="DOE Joint Genome Institute"/>
            <person name="Min B."/>
            <person name="Park H."/>
            <person name="Jang Y."/>
            <person name="Kim J.-J."/>
            <person name="Kim K.H."/>
            <person name="Pangilinan J."/>
            <person name="Lipzen A."/>
            <person name="Riley R."/>
            <person name="Grigoriev I.V."/>
            <person name="Spatafora J.W."/>
            <person name="Choi I.-G."/>
        </authorList>
    </citation>
    <scope>NUCLEOTIDE SEQUENCE [LARGE SCALE GENOMIC DNA]</scope>
    <source>
        <strain evidence="3 4">KUC8140</strain>
    </source>
</reference>
<dbReference type="PANTHER" id="PTHR16027">
    <property type="entry name" value="DILUTE DOMAIN-CONTAINING PROTEIN YPR089W"/>
    <property type="match status" value="1"/>
</dbReference>
<evidence type="ECO:0000313" key="4">
    <source>
        <dbReference type="Proteomes" id="UP000053477"/>
    </source>
</evidence>
<evidence type="ECO:0000259" key="2">
    <source>
        <dbReference type="PROSITE" id="PS51126"/>
    </source>
</evidence>
<feature type="region of interest" description="Disordered" evidence="1">
    <location>
        <begin position="419"/>
        <end position="464"/>
    </location>
</feature>
<dbReference type="InterPro" id="IPR036770">
    <property type="entry name" value="Ankyrin_rpt-contain_sf"/>
</dbReference>
<feature type="region of interest" description="Disordered" evidence="1">
    <location>
        <begin position="223"/>
        <end position="243"/>
    </location>
</feature>
<dbReference type="GO" id="GO:0051020">
    <property type="term" value="F:GTPase binding"/>
    <property type="evidence" value="ECO:0007669"/>
    <property type="project" value="TreeGrafter"/>
</dbReference>
<feature type="compositionally biased region" description="Low complexity" evidence="1">
    <location>
        <begin position="421"/>
        <end position="446"/>
    </location>
</feature>
<dbReference type="SMART" id="SM01132">
    <property type="entry name" value="DIL"/>
    <property type="match status" value="1"/>
</dbReference>
<feature type="domain" description="Dilute" evidence="2">
    <location>
        <begin position="308"/>
        <end position="649"/>
    </location>
</feature>
<dbReference type="PANTHER" id="PTHR16027:SF6">
    <property type="entry name" value="DILUTE DOMAIN-CONTAINING PROTEIN"/>
    <property type="match status" value="1"/>
</dbReference>
<dbReference type="Gene3D" id="1.25.40.20">
    <property type="entry name" value="Ankyrin repeat-containing domain"/>
    <property type="match status" value="1"/>
</dbReference>
<dbReference type="Proteomes" id="UP000053477">
    <property type="component" value="Unassembled WGS sequence"/>
</dbReference>
<dbReference type="Pfam" id="PF13637">
    <property type="entry name" value="Ank_4"/>
    <property type="match status" value="1"/>
</dbReference>
<feature type="region of interest" description="Disordered" evidence="1">
    <location>
        <begin position="835"/>
        <end position="855"/>
    </location>
</feature>
<name>A0A0H2SC55_9AGAM</name>
<dbReference type="PROSITE" id="PS51126">
    <property type="entry name" value="DILUTE"/>
    <property type="match status" value="1"/>
</dbReference>
<sequence>MELTLEPDLHPLYPTPADVSRLLSPNSGLTPSQKSTLVSHCLTRAAAFADLSFVQYIIHDVQAQPFVDLNLQDEDGLVLASTIITGFGADSERDVEREECVRLLVSEGADINIADKAGWTPLHHAALLAPPTLISHLLTHGSSPLCQTERNMTALDLITAYSVIPGREDVALFLEEAMRGEGWQSSKMATQRRDVLEKSKLEDKQRSEREAVNRILELRADWWDSPDDSPSENAPAEGEVDDEELYTPQSSFSAMLVFNPANLPGIFDCFIHDVRPSVQNADPARALYLLARFACLACDNTWLEDLVLGAVDAIEDTAFNHSEDLAYLIFWLYNCTAWLHLMRCDTQINEACEFLGSFDLIEEIINTVYALLVRVTERRIDKLIDDALLEHAPLSSELETVQFESEWSIFRSPFSSKKKISSTLTPSSTTNSIKSTKPTSPLSPSRPSSPLPPQSVSLAPSTPKASFSSLRQSFNRARGSASISSLQSLLTDGPNEVNSLANLTSFLSAFQMFLTESGINPALITQIWSQVMYWTSCEVFNRILTRKRYLCRSRALQVAMNLGAVEEWIGDAGLPRGVESHFGPVRELLLWLQCLSSMDDFSNLIATIQTMKFLNPLQMRRAVRDYRYEVNEPHMADDCVQYLAQLQKDWERQRVKMGVEALRKEMNGRDSDSDETGSSRSGSRDDAASARSSVTSSKESQSYLSNIDMLFDKGRGTLEWTPQRAPEVLGELMMTTHMLTLQLPSDPRLLAALPGKKTTRSSPNPNRSSLQLVGDADSRSLSRTRSANNTGGIFAWTSCSKQLREVKLDILNKLDGQIVSRRWLYEQHGYEMDGQSSRYDALDSSTDGSDLCDSEDDTLTSRVRLTRLSRTGSRSRTMRGSTG</sequence>
<dbReference type="Pfam" id="PF01843">
    <property type="entry name" value="DIL"/>
    <property type="match status" value="1"/>
</dbReference>
<gene>
    <name evidence="3" type="ORF">SCHPADRAFT_872681</name>
</gene>
<dbReference type="OrthoDB" id="426293at2759"/>
<dbReference type="InterPro" id="IPR002110">
    <property type="entry name" value="Ankyrin_rpt"/>
</dbReference>